<dbReference type="InterPro" id="IPR017871">
    <property type="entry name" value="ABC_transporter-like_CS"/>
</dbReference>
<evidence type="ECO:0000259" key="10">
    <source>
        <dbReference type="PROSITE" id="PS50893"/>
    </source>
</evidence>
<dbReference type="Gene3D" id="3.40.50.300">
    <property type="entry name" value="P-loop containing nucleotide triphosphate hydrolases"/>
    <property type="match status" value="1"/>
</dbReference>
<dbReference type="InterPro" id="IPR003439">
    <property type="entry name" value="ABC_transporter-like_ATP-bd"/>
</dbReference>
<gene>
    <name evidence="11" type="primary">ABCC1_1</name>
    <name evidence="11" type="ORF">GOODEAATRI_022202</name>
</gene>
<dbReference type="Pfam" id="PF00005">
    <property type="entry name" value="ABC_tran"/>
    <property type="match status" value="1"/>
</dbReference>
<dbReference type="PROSITE" id="PS50893">
    <property type="entry name" value="ABC_TRANSPORTER_2"/>
    <property type="match status" value="1"/>
</dbReference>
<dbReference type="SUPFAM" id="SSF52540">
    <property type="entry name" value="P-loop containing nucleoside triphosphate hydrolases"/>
    <property type="match status" value="1"/>
</dbReference>
<dbReference type="CDD" id="cd03244">
    <property type="entry name" value="ABCC_MRP_domain2"/>
    <property type="match status" value="1"/>
</dbReference>
<sequence>AEWQHEPPTVPPGWPSQGCIDVRGFGLRYRHDLDLAIRNITITINAGEKVGIVGRTGAGKSSLTLGLFRIIEAAEGHIFIDGVDIANLGLHELRSRITIIPQDPVLFSGSLRMNLDPFDSYSDEEIWRALEFSHLKNFVSGLPNKLSHECSEGGENLSVGQRQLLCLARALLRKTKVLVLDEATAAVDMETDNLIQSTIRSQFDDCTVLTIAHRLNTIMDYTRVLVLDKGEMAEFDSPSSLIANKGAFYKMAKDAGLV</sequence>
<feature type="non-terminal residue" evidence="11">
    <location>
        <position position="1"/>
    </location>
</feature>
<evidence type="ECO:0000256" key="5">
    <source>
        <dbReference type="ARBA" id="ARBA00041913"/>
    </source>
</evidence>
<comment type="catalytic activity">
    <reaction evidence="9">
        <text>2',3'-cGAMP(in) + ATP + H2O = 2',3'-cGAMP(out) + ADP + phosphate + H(+)</text>
        <dbReference type="Rhea" id="RHEA:74887"/>
        <dbReference type="ChEBI" id="CHEBI:15377"/>
        <dbReference type="ChEBI" id="CHEBI:15378"/>
        <dbReference type="ChEBI" id="CHEBI:30616"/>
        <dbReference type="ChEBI" id="CHEBI:43474"/>
        <dbReference type="ChEBI" id="CHEBI:143093"/>
        <dbReference type="ChEBI" id="CHEBI:456216"/>
    </reaction>
</comment>
<dbReference type="Proteomes" id="UP001476798">
    <property type="component" value="Unassembled WGS sequence"/>
</dbReference>
<dbReference type="InterPro" id="IPR027417">
    <property type="entry name" value="P-loop_NTPase"/>
</dbReference>
<evidence type="ECO:0000256" key="2">
    <source>
        <dbReference type="ARBA" id="ARBA00022840"/>
    </source>
</evidence>
<evidence type="ECO:0000256" key="1">
    <source>
        <dbReference type="ARBA" id="ARBA00022741"/>
    </source>
</evidence>
<protein>
    <recommendedName>
        <fullName evidence="3">Multidrug resistance-associated protein 1</fullName>
    </recommendedName>
    <alternativeName>
        <fullName evidence="6">ATP-binding cassette sub-family C member 1</fullName>
    </alternativeName>
    <alternativeName>
        <fullName evidence="5">Glutathione-S-conjugate-translocating ATPase ABCC1</fullName>
    </alternativeName>
    <alternativeName>
        <fullName evidence="4">Leukotriene C(4) transporter</fullName>
    </alternativeName>
</protein>
<feature type="domain" description="ABC transporter" evidence="10">
    <location>
        <begin position="22"/>
        <end position="254"/>
    </location>
</feature>
<accession>A0ABV0NWQ7</accession>
<dbReference type="InterPro" id="IPR003593">
    <property type="entry name" value="AAA+_ATPase"/>
</dbReference>
<keyword evidence="2" id="KW-0067">ATP-binding</keyword>
<evidence type="ECO:0000256" key="6">
    <source>
        <dbReference type="ARBA" id="ARBA00042274"/>
    </source>
</evidence>
<evidence type="ECO:0000256" key="7">
    <source>
        <dbReference type="ARBA" id="ARBA00047354"/>
    </source>
</evidence>
<comment type="catalytic activity">
    <reaction evidence="8">
        <text>17beta-estradiol 17-O-(beta-D-glucuronate)(in) + ATP + H2O = 17beta-estradiol 17-O-(beta-D-glucuronate)(out) + ADP + phosphate + H(+)</text>
        <dbReference type="Rhea" id="RHEA:60128"/>
        <dbReference type="ChEBI" id="CHEBI:15377"/>
        <dbReference type="ChEBI" id="CHEBI:15378"/>
        <dbReference type="ChEBI" id="CHEBI:30616"/>
        <dbReference type="ChEBI" id="CHEBI:43474"/>
        <dbReference type="ChEBI" id="CHEBI:82961"/>
        <dbReference type="ChEBI" id="CHEBI:456216"/>
    </reaction>
    <physiologicalReaction direction="left-to-right" evidence="8">
        <dbReference type="Rhea" id="RHEA:60129"/>
    </physiologicalReaction>
</comment>
<comment type="catalytic activity">
    <reaction evidence="7">
        <text>sphing-4-enine 1-phosphate(in) + ATP + H2O = sphing-4-enine 1-phosphate(out) + ADP + phosphate + H(+)</text>
        <dbReference type="Rhea" id="RHEA:38951"/>
        <dbReference type="ChEBI" id="CHEBI:15377"/>
        <dbReference type="ChEBI" id="CHEBI:15378"/>
        <dbReference type="ChEBI" id="CHEBI:30616"/>
        <dbReference type="ChEBI" id="CHEBI:43474"/>
        <dbReference type="ChEBI" id="CHEBI:60119"/>
        <dbReference type="ChEBI" id="CHEBI:456216"/>
    </reaction>
    <physiologicalReaction direction="left-to-right" evidence="7">
        <dbReference type="Rhea" id="RHEA:38952"/>
    </physiologicalReaction>
</comment>
<comment type="caution">
    <text evidence="11">The sequence shown here is derived from an EMBL/GenBank/DDBJ whole genome shotgun (WGS) entry which is preliminary data.</text>
</comment>
<evidence type="ECO:0000256" key="9">
    <source>
        <dbReference type="ARBA" id="ARBA00048171"/>
    </source>
</evidence>
<dbReference type="PANTHER" id="PTHR24223">
    <property type="entry name" value="ATP-BINDING CASSETTE SUB-FAMILY C"/>
    <property type="match status" value="1"/>
</dbReference>
<keyword evidence="12" id="KW-1185">Reference proteome</keyword>
<evidence type="ECO:0000256" key="4">
    <source>
        <dbReference type="ARBA" id="ARBA00041345"/>
    </source>
</evidence>
<dbReference type="SMART" id="SM00382">
    <property type="entry name" value="AAA"/>
    <property type="match status" value="1"/>
</dbReference>
<keyword evidence="1" id="KW-0547">Nucleotide-binding</keyword>
<evidence type="ECO:0000313" key="12">
    <source>
        <dbReference type="Proteomes" id="UP001476798"/>
    </source>
</evidence>
<proteinExistence type="predicted"/>
<dbReference type="PANTHER" id="PTHR24223:SF241">
    <property type="entry name" value="MULTIDRUG RESISTANCE-ASSOCIATED PROTEIN 1"/>
    <property type="match status" value="1"/>
</dbReference>
<dbReference type="EMBL" id="JAHRIO010052222">
    <property type="protein sequence ID" value="MEQ2175876.1"/>
    <property type="molecule type" value="Genomic_DNA"/>
</dbReference>
<evidence type="ECO:0000256" key="3">
    <source>
        <dbReference type="ARBA" id="ARBA00041009"/>
    </source>
</evidence>
<dbReference type="InterPro" id="IPR050173">
    <property type="entry name" value="ABC_transporter_C-like"/>
</dbReference>
<name>A0ABV0NWQ7_9TELE</name>
<reference evidence="11 12" key="1">
    <citation type="submission" date="2021-06" db="EMBL/GenBank/DDBJ databases">
        <authorList>
            <person name="Palmer J.M."/>
        </authorList>
    </citation>
    <scope>NUCLEOTIDE SEQUENCE [LARGE SCALE GENOMIC DNA]</scope>
    <source>
        <strain evidence="11 12">GA_2019</strain>
        <tissue evidence="11">Muscle</tissue>
    </source>
</reference>
<evidence type="ECO:0000313" key="11">
    <source>
        <dbReference type="EMBL" id="MEQ2175876.1"/>
    </source>
</evidence>
<dbReference type="PROSITE" id="PS00211">
    <property type="entry name" value="ABC_TRANSPORTER_1"/>
    <property type="match status" value="1"/>
</dbReference>
<organism evidence="11 12">
    <name type="scientific">Goodea atripinnis</name>
    <dbReference type="NCBI Taxonomy" id="208336"/>
    <lineage>
        <taxon>Eukaryota</taxon>
        <taxon>Metazoa</taxon>
        <taxon>Chordata</taxon>
        <taxon>Craniata</taxon>
        <taxon>Vertebrata</taxon>
        <taxon>Euteleostomi</taxon>
        <taxon>Actinopterygii</taxon>
        <taxon>Neopterygii</taxon>
        <taxon>Teleostei</taxon>
        <taxon>Neoteleostei</taxon>
        <taxon>Acanthomorphata</taxon>
        <taxon>Ovalentaria</taxon>
        <taxon>Atherinomorphae</taxon>
        <taxon>Cyprinodontiformes</taxon>
        <taxon>Goodeidae</taxon>
        <taxon>Goodea</taxon>
    </lineage>
</organism>
<evidence type="ECO:0000256" key="8">
    <source>
        <dbReference type="ARBA" id="ARBA00047576"/>
    </source>
</evidence>